<evidence type="ECO:0000313" key="4">
    <source>
        <dbReference type="EMBL" id="PSC06507.1"/>
    </source>
</evidence>
<dbReference type="InterPro" id="IPR026037">
    <property type="entry name" value="PgpA"/>
</dbReference>
<keyword evidence="1" id="KW-0378">Hydrolase</keyword>
<feature type="domain" description="YutG/PgpA" evidence="3">
    <location>
        <begin position="22"/>
        <end position="158"/>
    </location>
</feature>
<gene>
    <name evidence="4" type="ORF">SLNSH_04310</name>
</gene>
<organism evidence="4 5">
    <name type="scientific">Alsobacter soli</name>
    <dbReference type="NCBI Taxonomy" id="2109933"/>
    <lineage>
        <taxon>Bacteria</taxon>
        <taxon>Pseudomonadati</taxon>
        <taxon>Pseudomonadota</taxon>
        <taxon>Alphaproteobacteria</taxon>
        <taxon>Hyphomicrobiales</taxon>
        <taxon>Alsobacteraceae</taxon>
        <taxon>Alsobacter</taxon>
    </lineage>
</organism>
<feature type="transmembrane region" description="Helical" evidence="2">
    <location>
        <begin position="94"/>
        <end position="117"/>
    </location>
</feature>
<feature type="transmembrane region" description="Helical" evidence="2">
    <location>
        <begin position="138"/>
        <end position="161"/>
    </location>
</feature>
<keyword evidence="5" id="KW-1185">Reference proteome</keyword>
<evidence type="ECO:0000256" key="1">
    <source>
        <dbReference type="PIRNR" id="PIRNR006162"/>
    </source>
</evidence>
<reference evidence="5" key="1">
    <citation type="submission" date="2018-03" db="EMBL/GenBank/DDBJ databases">
        <authorList>
            <person name="Sun L."/>
            <person name="Liu H."/>
            <person name="Chen W."/>
            <person name="Huang K."/>
            <person name="Liu W."/>
            <person name="Gao X."/>
        </authorList>
    </citation>
    <scope>NUCLEOTIDE SEQUENCE [LARGE SCALE GENOMIC DNA]</scope>
    <source>
        <strain evidence="5">SH9</strain>
    </source>
</reference>
<keyword evidence="1" id="KW-1003">Cell membrane</keyword>
<dbReference type="InterPro" id="IPR007686">
    <property type="entry name" value="YutG/PgpA"/>
</dbReference>
<dbReference type="Pfam" id="PF04608">
    <property type="entry name" value="PgpA"/>
    <property type="match status" value="1"/>
</dbReference>
<keyword evidence="1" id="KW-0460">Magnesium</keyword>
<dbReference type="InterPro" id="IPR036681">
    <property type="entry name" value="PgpA-like_sf"/>
</dbReference>
<keyword evidence="1" id="KW-0997">Cell inner membrane</keyword>
<dbReference type="PANTHER" id="PTHR36305:SF1">
    <property type="entry name" value="PHOSPHATIDYLGLYCEROPHOSPHATASE A"/>
    <property type="match status" value="1"/>
</dbReference>
<dbReference type="PIRSF" id="PIRSF006162">
    <property type="entry name" value="PgpA"/>
    <property type="match status" value="1"/>
</dbReference>
<comment type="subcellular location">
    <subcellularLocation>
        <location evidence="1">Cell inner membrane</location>
        <topology evidence="1">Multi-pass membrane protein</topology>
    </subcellularLocation>
</comment>
<dbReference type="SUPFAM" id="SSF101307">
    <property type="entry name" value="YutG-like"/>
    <property type="match status" value="1"/>
</dbReference>
<dbReference type="GO" id="GO:0009395">
    <property type="term" value="P:phospholipid catabolic process"/>
    <property type="evidence" value="ECO:0007669"/>
    <property type="project" value="UniProtKB-KW"/>
</dbReference>
<keyword evidence="1" id="KW-0479">Metal-binding</keyword>
<keyword evidence="2" id="KW-1133">Transmembrane helix</keyword>
<protein>
    <recommendedName>
        <fullName evidence="1">Phosphatidylglycerophosphatase A</fullName>
        <ecNumber evidence="1">3.1.3.27</ecNumber>
    </recommendedName>
    <alternativeName>
        <fullName evidence="1">Phosphatidylglycerolphosphate phosphatase A</fullName>
    </alternativeName>
</protein>
<evidence type="ECO:0000259" key="3">
    <source>
        <dbReference type="Pfam" id="PF04608"/>
    </source>
</evidence>
<keyword evidence="1" id="KW-0443">Lipid metabolism</keyword>
<keyword evidence="1" id="KW-1208">Phospholipid metabolism</keyword>
<name>A0A2T1HXT7_9HYPH</name>
<comment type="catalytic activity">
    <reaction evidence="1">
        <text>a 1,2-diacyl-sn-glycero-3-phospho-(1'-sn-glycero-3'-phosphate) + H2O = a 1,2-diacyl-sn-glycero-3-phospho-(1'-sn-glycerol) + phosphate</text>
        <dbReference type="Rhea" id="RHEA:33751"/>
        <dbReference type="ChEBI" id="CHEBI:15377"/>
        <dbReference type="ChEBI" id="CHEBI:43474"/>
        <dbReference type="ChEBI" id="CHEBI:60110"/>
        <dbReference type="ChEBI" id="CHEBI:64716"/>
        <dbReference type="EC" id="3.1.3.27"/>
    </reaction>
</comment>
<dbReference type="RefSeq" id="WP_106335421.1">
    <property type="nucleotide sequence ID" value="NZ_PVZS01000003.1"/>
</dbReference>
<feature type="transmembrane region" description="Helical" evidence="2">
    <location>
        <begin position="30"/>
        <end position="50"/>
    </location>
</feature>
<dbReference type="PANTHER" id="PTHR36305">
    <property type="entry name" value="PHOSPHATIDYLGLYCEROPHOSPHATASE A"/>
    <property type="match status" value="1"/>
</dbReference>
<dbReference type="AlphaFoldDB" id="A0A2T1HXT7"/>
<dbReference type="CDD" id="cd06971">
    <property type="entry name" value="PgpA"/>
    <property type="match status" value="1"/>
</dbReference>
<comment type="function">
    <text evidence="1">Lipid phosphatase which dephosphorylates phosphatidylglycerophosphate (PGP) to phosphatidylglycerol (PG).</text>
</comment>
<keyword evidence="1 2" id="KW-0472">Membrane</keyword>
<sequence length="164" mass="16863">MKGAAGRRPGVAEVFTDWRFLVSTTGGVGLAPWAPGTAGSVAGIALFAALHPLPPVLRGSAYLLLIALASVAASGMGKALGAPDHQSIVMDETLGMSLALEAAPGSWQGFGAAFLLFRALDMAKPWPVYLADRREGGFFVILDDLLAAGWTAACILAARWAGAL</sequence>
<accession>A0A2T1HXT7</accession>
<dbReference type="GO" id="GO:0008962">
    <property type="term" value="F:phosphatidylglycerophosphatase activity"/>
    <property type="evidence" value="ECO:0007669"/>
    <property type="project" value="UniProtKB-EC"/>
</dbReference>
<dbReference type="OrthoDB" id="9804091at2"/>
<dbReference type="GO" id="GO:0006655">
    <property type="term" value="P:phosphatidylglycerol biosynthetic process"/>
    <property type="evidence" value="ECO:0007669"/>
    <property type="project" value="UniProtKB-UniPathway"/>
</dbReference>
<keyword evidence="1" id="KW-0442">Lipid degradation</keyword>
<comment type="pathway">
    <text evidence="1">Phospholipid metabolism; phosphatidylglycerol biosynthesis; phosphatidylglycerol from CDP-diacylglycerol: step 2/2.</text>
</comment>
<proteinExistence type="predicted"/>
<dbReference type="Proteomes" id="UP000239772">
    <property type="component" value="Unassembled WGS sequence"/>
</dbReference>
<comment type="caution">
    <text evidence="4">The sequence shown here is derived from an EMBL/GenBank/DDBJ whole genome shotgun (WGS) entry which is preliminary data.</text>
</comment>
<keyword evidence="1 2" id="KW-0812">Transmembrane</keyword>
<evidence type="ECO:0000256" key="2">
    <source>
        <dbReference type="SAM" id="Phobius"/>
    </source>
</evidence>
<comment type="cofactor">
    <cofactor evidence="1">
        <name>Mg(2+)</name>
        <dbReference type="ChEBI" id="CHEBI:18420"/>
    </cofactor>
</comment>
<dbReference type="UniPathway" id="UPA00084">
    <property type="reaction ID" value="UER00504"/>
</dbReference>
<feature type="transmembrane region" description="Helical" evidence="2">
    <location>
        <begin position="62"/>
        <end position="82"/>
    </location>
</feature>
<dbReference type="GO" id="GO:0046872">
    <property type="term" value="F:metal ion binding"/>
    <property type="evidence" value="ECO:0007669"/>
    <property type="project" value="UniProtKB-KW"/>
</dbReference>
<dbReference type="GO" id="GO:0005886">
    <property type="term" value="C:plasma membrane"/>
    <property type="evidence" value="ECO:0007669"/>
    <property type="project" value="UniProtKB-SubCell"/>
</dbReference>
<dbReference type="EC" id="3.1.3.27" evidence="1"/>
<evidence type="ECO:0000313" key="5">
    <source>
        <dbReference type="Proteomes" id="UP000239772"/>
    </source>
</evidence>
<dbReference type="EMBL" id="PVZS01000003">
    <property type="protein sequence ID" value="PSC06507.1"/>
    <property type="molecule type" value="Genomic_DNA"/>
</dbReference>
<keyword evidence="1" id="KW-0595">Phospholipid degradation</keyword>